<dbReference type="Pfam" id="PF01702">
    <property type="entry name" value="TGT"/>
    <property type="match status" value="1"/>
</dbReference>
<comment type="subunit">
    <text evidence="4">Homodimer. Within each dimer, one monomer is responsible for RNA recognition and catalysis, while the other monomer binds to the replacement base PreQ1.</text>
</comment>
<feature type="active site" description="Nucleophile" evidence="4">
    <location>
        <position position="305"/>
    </location>
</feature>
<feature type="domain" description="tRNA-guanine(15) transglycosylase-like" evidence="5">
    <location>
        <begin position="23"/>
        <end position="406"/>
    </location>
</feature>
<comment type="pathway">
    <text evidence="4">tRNA modification; tRNA-queuosine biosynthesis.</text>
</comment>
<evidence type="ECO:0000256" key="2">
    <source>
        <dbReference type="ARBA" id="ARBA00022679"/>
    </source>
</evidence>
<dbReference type="PANTHER" id="PTHR46499">
    <property type="entry name" value="QUEUINE TRNA-RIBOSYLTRANSFERASE"/>
    <property type="match status" value="1"/>
</dbReference>
<dbReference type="GO" id="GO:0005829">
    <property type="term" value="C:cytosol"/>
    <property type="evidence" value="ECO:0007669"/>
    <property type="project" value="TreeGrafter"/>
</dbReference>
<dbReference type="InterPro" id="IPR002616">
    <property type="entry name" value="tRNA_ribo_trans-like"/>
</dbReference>
<protein>
    <recommendedName>
        <fullName evidence="4">Queuine tRNA-ribosyltransferase</fullName>
        <ecNumber evidence="4">2.4.2.29</ecNumber>
    </recommendedName>
    <alternativeName>
        <fullName evidence="4">Guanine insertion enzyme</fullName>
    </alternativeName>
    <alternativeName>
        <fullName evidence="4">tRNA-guanine transglycosylase</fullName>
    </alternativeName>
</protein>
<comment type="function">
    <text evidence="4">Catalyzes the base-exchange of a guanine (G) residue with the queuine precursor 7-aminomethyl-7-deazaguanine (PreQ1) at position 34 (anticodon wobble position) in tRNAs with GU(N) anticodons (tRNA-Asp, -Asn, -His and -Tyr). Catalysis occurs through a double-displacement mechanism. The nucleophile active site attacks the C1' of nucleotide 34 to detach the guanine base from the RNA, forming a covalent enzyme-RNA intermediate. The proton acceptor active site deprotonates the incoming PreQ1, allowing a nucleophilic attack on the C1' of the ribose to form the product. After dissociation, two additional enzymatic reactions on the tRNA convert PreQ1 to queuine (Q), resulting in the hypermodified nucleoside queuosine (7-(((4,5-cis-dihydroxy-2-cyclopenten-1-yl)amino)methyl)-7-deazaguanosine).</text>
</comment>
<dbReference type="Gene3D" id="3.20.20.105">
    <property type="entry name" value="Queuine tRNA-ribosyltransferase-like"/>
    <property type="match status" value="1"/>
</dbReference>
<dbReference type="SUPFAM" id="SSF51713">
    <property type="entry name" value="tRNA-guanine transglycosylase"/>
    <property type="match status" value="1"/>
</dbReference>
<dbReference type="InterPro" id="IPR036511">
    <property type="entry name" value="TGT-like_sf"/>
</dbReference>
<feature type="active site" description="Proton acceptor" evidence="4">
    <location>
        <position position="100"/>
    </location>
</feature>
<accession>A0A937X5X1</accession>
<comment type="catalytic activity">
    <reaction evidence="4">
        <text>7-aminomethyl-7-carbaguanine + guanosine(34) in tRNA = 7-aminomethyl-7-carbaguanosine(34) in tRNA + guanine</text>
        <dbReference type="Rhea" id="RHEA:24104"/>
        <dbReference type="Rhea" id="RHEA-COMP:10341"/>
        <dbReference type="Rhea" id="RHEA-COMP:10342"/>
        <dbReference type="ChEBI" id="CHEBI:16235"/>
        <dbReference type="ChEBI" id="CHEBI:58703"/>
        <dbReference type="ChEBI" id="CHEBI:74269"/>
        <dbReference type="ChEBI" id="CHEBI:82833"/>
        <dbReference type="EC" id="2.4.2.29"/>
    </reaction>
</comment>
<feature type="binding site" evidence="4">
    <location>
        <begin position="100"/>
        <end position="104"/>
    </location>
    <ligand>
        <name>substrate</name>
    </ligand>
</feature>
<dbReference type="InterPro" id="IPR050076">
    <property type="entry name" value="ArchSynthase1/Queuine_TRR"/>
</dbReference>
<evidence type="ECO:0000256" key="1">
    <source>
        <dbReference type="ARBA" id="ARBA00022676"/>
    </source>
</evidence>
<evidence type="ECO:0000313" key="6">
    <source>
        <dbReference type="EMBL" id="MBM3316251.1"/>
    </source>
</evidence>
<feature type="binding site" evidence="4">
    <location>
        <position position="374"/>
    </location>
    <ligand>
        <name>Zn(2+)</name>
        <dbReference type="ChEBI" id="CHEBI:29105"/>
    </ligand>
</feature>
<keyword evidence="2 4" id="KW-0808">Transferase</keyword>
<evidence type="ECO:0000256" key="3">
    <source>
        <dbReference type="ARBA" id="ARBA00022694"/>
    </source>
</evidence>
<dbReference type="GO" id="GO:0046872">
    <property type="term" value="F:metal ion binding"/>
    <property type="evidence" value="ECO:0007669"/>
    <property type="project" value="UniProtKB-KW"/>
</dbReference>
<comment type="caution">
    <text evidence="6">The sequence shown here is derived from an EMBL/GenBank/DDBJ whole genome shotgun (WGS) entry which is preliminary data.</text>
</comment>
<feature type="binding site" evidence="4">
    <location>
        <position position="228"/>
    </location>
    <ligand>
        <name>substrate</name>
    </ligand>
</feature>
<feature type="binding site" evidence="4">
    <location>
        <position position="255"/>
    </location>
    <ligand>
        <name>substrate</name>
    </ligand>
</feature>
<dbReference type="AlphaFoldDB" id="A0A937X5X1"/>
<feature type="binding site" evidence="4">
    <location>
        <position position="345"/>
    </location>
    <ligand>
        <name>Zn(2+)</name>
        <dbReference type="ChEBI" id="CHEBI:29105"/>
    </ligand>
</feature>
<dbReference type="EC" id="2.4.2.29" evidence="4"/>
<feature type="region of interest" description="RNA binding" evidence="4">
    <location>
        <begin position="286"/>
        <end position="292"/>
    </location>
</feature>
<keyword evidence="4" id="KW-0862">Zinc</keyword>
<feature type="region of interest" description="RNA binding; important for wobble base 34 recognition" evidence="4">
    <location>
        <begin position="310"/>
        <end position="314"/>
    </location>
</feature>
<feature type="binding site" evidence="4">
    <location>
        <position position="348"/>
    </location>
    <ligand>
        <name>Zn(2+)</name>
        <dbReference type="ChEBI" id="CHEBI:29105"/>
    </ligand>
</feature>
<organism evidence="6 7">
    <name type="scientific">Eiseniibacteriota bacterium</name>
    <dbReference type="NCBI Taxonomy" id="2212470"/>
    <lineage>
        <taxon>Bacteria</taxon>
        <taxon>Candidatus Eiseniibacteriota</taxon>
    </lineage>
</organism>
<feature type="binding site" evidence="4">
    <location>
        <position position="343"/>
    </location>
    <ligand>
        <name>Zn(2+)</name>
        <dbReference type="ChEBI" id="CHEBI:29105"/>
    </ligand>
</feature>
<feature type="binding site" evidence="4">
    <location>
        <position position="154"/>
    </location>
    <ligand>
        <name>substrate</name>
    </ligand>
</feature>
<reference evidence="6" key="1">
    <citation type="submission" date="2019-03" db="EMBL/GenBank/DDBJ databases">
        <title>Lake Tanganyika Metagenome-Assembled Genomes (MAGs).</title>
        <authorList>
            <person name="Tran P."/>
        </authorList>
    </citation>
    <scope>NUCLEOTIDE SEQUENCE</scope>
    <source>
        <strain evidence="6">M_DeepCast_400m_m2_100</strain>
    </source>
</reference>
<keyword evidence="4" id="KW-0671">Queuosine biosynthesis</keyword>
<sequence>MKAVVNPSRRVEFDLLRGSGRGPRLGRLRIRGLEIPTPAFMPVGTRASVKTLGSEDLEALGARLILANTYHLYLRPGAELIARLGGLHRFMAWNGGILTDSGGFQAFSLARLRSIREEGIEFRSHLDGSRHLLTPEGVLDIQARLDSDIRMVLDVCTPQPADRARTAEELALTLRWAARSREAWDRALSAAPDEEAAGIRDEEGLRAGGRRAGGDGDRAPAALFGIVQGGTFPDLRRESAERLVDLGFDGYALGGFSVGERAEERVPGMEAALAALPAGRPRYLMGVGTPLEILDAVARGVDLFDCVLPTRNARKGTLFTWRGKLIVKNRACADDGGPIDPRCDCPACRRYSRAYLRHLFQVGEQLAGRLATIHSLAFYQQWMAGIREAIAADRFADFAREARARMETGGA</sequence>
<dbReference type="EMBL" id="VGIY01000002">
    <property type="protein sequence ID" value="MBM3316251.1"/>
    <property type="molecule type" value="Genomic_DNA"/>
</dbReference>
<dbReference type="GO" id="GO:0008616">
    <property type="term" value="P:tRNA queuosine(34) biosynthetic process"/>
    <property type="evidence" value="ECO:0007669"/>
    <property type="project" value="UniProtKB-UniRule"/>
</dbReference>
<dbReference type="NCBIfam" id="TIGR00449">
    <property type="entry name" value="tgt_general"/>
    <property type="match status" value="2"/>
</dbReference>
<proteinExistence type="inferred from homology"/>
<comment type="cofactor">
    <cofactor evidence="4">
        <name>Zn(2+)</name>
        <dbReference type="ChEBI" id="CHEBI:29105"/>
    </cofactor>
    <text evidence="4">Binds 1 zinc ion per subunit.</text>
</comment>
<name>A0A937X5X1_UNCEI</name>
<keyword evidence="4" id="KW-0479">Metal-binding</keyword>
<dbReference type="InterPro" id="IPR004803">
    <property type="entry name" value="TGT"/>
</dbReference>
<keyword evidence="3 4" id="KW-0819">tRNA processing</keyword>
<keyword evidence="1 4" id="KW-0328">Glycosyltransferase</keyword>
<evidence type="ECO:0000313" key="7">
    <source>
        <dbReference type="Proteomes" id="UP000748308"/>
    </source>
</evidence>
<dbReference type="HAMAP" id="MF_00168">
    <property type="entry name" value="Q_tRNA_Tgt"/>
    <property type="match status" value="1"/>
</dbReference>
<dbReference type="PANTHER" id="PTHR46499:SF1">
    <property type="entry name" value="QUEUINE TRNA-RIBOSYLTRANSFERASE"/>
    <property type="match status" value="1"/>
</dbReference>
<comment type="similarity">
    <text evidence="4">Belongs to the queuine tRNA-ribosyltransferase family.</text>
</comment>
<evidence type="ECO:0000259" key="5">
    <source>
        <dbReference type="Pfam" id="PF01702"/>
    </source>
</evidence>
<gene>
    <name evidence="4 6" type="primary">tgt</name>
    <name evidence="6" type="ORF">FJY75_00220</name>
</gene>
<dbReference type="GO" id="GO:0008479">
    <property type="term" value="F:tRNA-guanosine(34) queuine transglycosylase activity"/>
    <property type="evidence" value="ECO:0007669"/>
    <property type="project" value="UniProtKB-UniRule"/>
</dbReference>
<dbReference type="Proteomes" id="UP000748308">
    <property type="component" value="Unassembled WGS sequence"/>
</dbReference>
<evidence type="ECO:0000256" key="4">
    <source>
        <dbReference type="HAMAP-Rule" id="MF_00168"/>
    </source>
</evidence>